<keyword evidence="3" id="KW-1185">Reference proteome</keyword>
<dbReference type="Pfam" id="PF13560">
    <property type="entry name" value="HTH_31"/>
    <property type="match status" value="1"/>
</dbReference>
<evidence type="ECO:0000259" key="1">
    <source>
        <dbReference type="Pfam" id="PF19054"/>
    </source>
</evidence>
<accession>A0A4D4J6E2</accession>
<dbReference type="InterPro" id="IPR043917">
    <property type="entry name" value="DUF5753"/>
</dbReference>
<feature type="domain" description="DUF5753" evidence="1">
    <location>
        <begin position="106"/>
        <end position="282"/>
    </location>
</feature>
<protein>
    <recommendedName>
        <fullName evidence="1">DUF5753 domain-containing protein</fullName>
    </recommendedName>
</protein>
<organism evidence="2 3">
    <name type="scientific">Gandjariella thermophila</name>
    <dbReference type="NCBI Taxonomy" id="1931992"/>
    <lineage>
        <taxon>Bacteria</taxon>
        <taxon>Bacillati</taxon>
        <taxon>Actinomycetota</taxon>
        <taxon>Actinomycetes</taxon>
        <taxon>Pseudonocardiales</taxon>
        <taxon>Pseudonocardiaceae</taxon>
        <taxon>Gandjariella</taxon>
    </lineage>
</organism>
<dbReference type="GO" id="GO:0003677">
    <property type="term" value="F:DNA binding"/>
    <property type="evidence" value="ECO:0007669"/>
    <property type="project" value="InterPro"/>
</dbReference>
<evidence type="ECO:0000313" key="3">
    <source>
        <dbReference type="Proteomes" id="UP000298860"/>
    </source>
</evidence>
<gene>
    <name evidence="2" type="ORF">GTS_23050</name>
</gene>
<dbReference type="CDD" id="cd00093">
    <property type="entry name" value="HTH_XRE"/>
    <property type="match status" value="1"/>
</dbReference>
<dbReference type="AlphaFoldDB" id="A0A4D4J6E2"/>
<comment type="caution">
    <text evidence="2">The sequence shown here is derived from an EMBL/GenBank/DDBJ whole genome shotgun (WGS) entry which is preliminary data.</text>
</comment>
<evidence type="ECO:0000313" key="2">
    <source>
        <dbReference type="EMBL" id="GDY30672.1"/>
    </source>
</evidence>
<dbReference type="Gene3D" id="1.10.260.40">
    <property type="entry name" value="lambda repressor-like DNA-binding domains"/>
    <property type="match status" value="1"/>
</dbReference>
<dbReference type="Proteomes" id="UP000298860">
    <property type="component" value="Unassembled WGS sequence"/>
</dbReference>
<dbReference type="InterPro" id="IPR001387">
    <property type="entry name" value="Cro/C1-type_HTH"/>
</dbReference>
<dbReference type="InterPro" id="IPR010982">
    <property type="entry name" value="Lambda_DNA-bd_dom_sf"/>
</dbReference>
<dbReference type="EMBL" id="BJFL01000009">
    <property type="protein sequence ID" value="GDY30672.1"/>
    <property type="molecule type" value="Genomic_DNA"/>
</dbReference>
<sequence length="299" mass="33398">MHPYVWRMVVERKSTVRARELGAALRRAMNEAGFDNRTVARRLGWSDTKVSLMLSGERSTPVEDVSAVLAICGVKGEERKRLLRLCREAKQVGWWQRHGSHLPKELRTFIDHESAAVAIHSFQPQLVPGLLQTADYMRAVMRASATFPVDETEERVAARLARQAIFDRFRSPRFTYFVHEFALPLPVGGPEVMSDQLHHLLRMSVRPYVALRVIPAAAGAHAGACGAFQLLEFAETPPVVYLEHDTASLFLEETAELAAYLAILTSLDLTALDLPQSRKLISHVASEFGGTREEPDDSS</sequence>
<dbReference type="Pfam" id="PF19054">
    <property type="entry name" value="DUF5753"/>
    <property type="match status" value="1"/>
</dbReference>
<dbReference type="SUPFAM" id="SSF47413">
    <property type="entry name" value="lambda repressor-like DNA-binding domains"/>
    <property type="match status" value="1"/>
</dbReference>
<proteinExistence type="predicted"/>
<reference evidence="3" key="1">
    <citation type="submission" date="2019-04" db="EMBL/GenBank/DDBJ databases">
        <title>Draft genome sequence of Pseudonocardiaceae bacterium SL3-2-4.</title>
        <authorList>
            <person name="Ningsih F."/>
            <person name="Yokota A."/>
            <person name="Sakai Y."/>
            <person name="Nanatani K."/>
            <person name="Yabe S."/>
            <person name="Oetari A."/>
            <person name="Sjamsuridzal W."/>
        </authorList>
    </citation>
    <scope>NUCLEOTIDE SEQUENCE [LARGE SCALE GENOMIC DNA]</scope>
    <source>
        <strain evidence="3">SL3-2-4</strain>
    </source>
</reference>
<name>A0A4D4J6E2_9PSEU</name>